<name>A0A371X3P3_9HYPH</name>
<accession>A0A371X3P3</accession>
<proteinExistence type="predicted"/>
<keyword evidence="1" id="KW-0472">Membrane</keyword>
<feature type="transmembrane region" description="Helical" evidence="1">
    <location>
        <begin position="35"/>
        <end position="52"/>
    </location>
</feature>
<keyword evidence="1" id="KW-1133">Transmembrane helix</keyword>
<protein>
    <submittedName>
        <fullName evidence="2">Uncharacterized protein</fullName>
    </submittedName>
</protein>
<evidence type="ECO:0000313" key="2">
    <source>
        <dbReference type="EMBL" id="RFC63829.1"/>
    </source>
</evidence>
<dbReference type="EMBL" id="QURN01000026">
    <property type="protein sequence ID" value="RFC63829.1"/>
    <property type="molecule type" value="Genomic_DNA"/>
</dbReference>
<evidence type="ECO:0000256" key="1">
    <source>
        <dbReference type="SAM" id="Phobius"/>
    </source>
</evidence>
<organism evidence="2 3">
    <name type="scientific">Mesorhizobium denitrificans</name>
    <dbReference type="NCBI Taxonomy" id="2294114"/>
    <lineage>
        <taxon>Bacteria</taxon>
        <taxon>Pseudomonadati</taxon>
        <taxon>Pseudomonadota</taxon>
        <taxon>Alphaproteobacteria</taxon>
        <taxon>Hyphomicrobiales</taxon>
        <taxon>Phyllobacteriaceae</taxon>
        <taxon>Mesorhizobium</taxon>
    </lineage>
</organism>
<keyword evidence="1" id="KW-0812">Transmembrane</keyword>
<sequence>MAMADIFRDMLVAPAAFATVPAANTVSNTITSMRARLRMALVVIFFLALVQIDEIRVRTRDFR</sequence>
<comment type="caution">
    <text evidence="2">The sequence shown here is derived from an EMBL/GenBank/DDBJ whole genome shotgun (WGS) entry which is preliminary data.</text>
</comment>
<gene>
    <name evidence="2" type="ORF">DY251_20650</name>
</gene>
<dbReference type="Proteomes" id="UP000262379">
    <property type="component" value="Unassembled WGS sequence"/>
</dbReference>
<dbReference type="AlphaFoldDB" id="A0A371X3P3"/>
<evidence type="ECO:0000313" key="3">
    <source>
        <dbReference type="Proteomes" id="UP000262379"/>
    </source>
</evidence>
<reference evidence="3" key="1">
    <citation type="submission" date="2018-08" db="EMBL/GenBank/DDBJ databases">
        <authorList>
            <person name="Im W.T."/>
        </authorList>
    </citation>
    <scope>NUCLEOTIDE SEQUENCE [LARGE SCALE GENOMIC DNA]</scope>
    <source>
        <strain evidence="3">LA-28</strain>
    </source>
</reference>
<keyword evidence="3" id="KW-1185">Reference proteome</keyword>